<dbReference type="NCBIfam" id="TIGR01378">
    <property type="entry name" value="thi_PPkinase"/>
    <property type="match status" value="1"/>
</dbReference>
<accession>A0A9W4XEV8</accession>
<dbReference type="PANTHER" id="PTHR13622:SF8">
    <property type="entry name" value="THIAMIN PYROPHOSPHOKINASE 1"/>
    <property type="match status" value="1"/>
</dbReference>
<feature type="domain" description="Thiamin pyrophosphokinase thiamin-binding" evidence="8">
    <location>
        <begin position="222"/>
        <end position="294"/>
    </location>
</feature>
<dbReference type="Pfam" id="PF04265">
    <property type="entry name" value="TPK_B1_binding"/>
    <property type="match status" value="1"/>
</dbReference>
<evidence type="ECO:0000256" key="4">
    <source>
        <dbReference type="ARBA" id="ARBA00022741"/>
    </source>
</evidence>
<protein>
    <recommendedName>
        <fullName evidence="7">Thiamine pyrophosphokinase</fullName>
        <ecNumber evidence="7">2.7.6.2</ecNumber>
    </recommendedName>
</protein>
<sequence>MTLDKDNDQIIEQPDSLDIKQPENIEEYHLIKPFSFLVNDLNDDSHKVLLILNQFINVDLISIWNHCTLRLCADAGANRLFHYFSSDEERSKYIPDYIVGDFDSIDPETKSYYEKKGSRIIYQSSQYSNDFMKCVYTIQIHYQYQKNPWPEIEEEKGVETLWKSEKQKHNEEIKIFVLNAIGGRFDQTIQSINQIYILHKTDLNLSIIFITINDIIFLLYKGKNYIKYDSKSVFNKNIQPTCGLLPLGDKPVILNTWGLKWDVRNWNTKMTGKVSSSNRISGDTGFIVDASDDIVMNIELDT</sequence>
<dbReference type="InterPro" id="IPR036759">
    <property type="entry name" value="TPK_catalytic_sf"/>
</dbReference>
<evidence type="ECO:0000256" key="7">
    <source>
        <dbReference type="PIRNR" id="PIRNR031057"/>
    </source>
</evidence>
<gene>
    <name evidence="9" type="ORF">CANVERA_P4340</name>
</gene>
<dbReference type="GO" id="GO:0004788">
    <property type="term" value="F:thiamine diphosphokinase activity"/>
    <property type="evidence" value="ECO:0007669"/>
    <property type="project" value="UniProtKB-UniRule"/>
</dbReference>
<evidence type="ECO:0000256" key="2">
    <source>
        <dbReference type="ARBA" id="ARBA00006785"/>
    </source>
</evidence>
<evidence type="ECO:0000313" key="9">
    <source>
        <dbReference type="EMBL" id="CAI5759828.1"/>
    </source>
</evidence>
<comment type="catalytic activity">
    <reaction evidence="7">
        <text>thiamine + ATP = thiamine diphosphate + AMP + H(+)</text>
        <dbReference type="Rhea" id="RHEA:11576"/>
        <dbReference type="ChEBI" id="CHEBI:15378"/>
        <dbReference type="ChEBI" id="CHEBI:18385"/>
        <dbReference type="ChEBI" id="CHEBI:30616"/>
        <dbReference type="ChEBI" id="CHEBI:58937"/>
        <dbReference type="ChEBI" id="CHEBI:456215"/>
    </reaction>
</comment>
<comment type="similarity">
    <text evidence="2 7">Belongs to the thiamine pyrophosphokinase family.</text>
</comment>
<dbReference type="Gene3D" id="2.60.120.320">
    <property type="entry name" value="Thiamin pyrophosphokinase, thiamin-binding domain"/>
    <property type="match status" value="1"/>
</dbReference>
<dbReference type="SUPFAM" id="SSF63999">
    <property type="entry name" value="Thiamin pyrophosphokinase, catalytic domain"/>
    <property type="match status" value="1"/>
</dbReference>
<dbReference type="AlphaFoldDB" id="A0A9W4XEV8"/>
<name>A0A9W4XEV8_9ASCO</name>
<comment type="pathway">
    <text evidence="1 7">Cofactor biosynthesis; thiamine diphosphate biosynthesis; thiamine diphosphate from thiamine: step 1/1.</text>
</comment>
<evidence type="ECO:0000256" key="6">
    <source>
        <dbReference type="ARBA" id="ARBA00022840"/>
    </source>
</evidence>
<dbReference type="Gene3D" id="3.40.50.10240">
    <property type="entry name" value="Thiamin pyrophosphokinase, catalytic domain"/>
    <property type="match status" value="1"/>
</dbReference>
<dbReference type="OrthoDB" id="25149at2759"/>
<evidence type="ECO:0000259" key="8">
    <source>
        <dbReference type="SMART" id="SM00983"/>
    </source>
</evidence>
<dbReference type="PANTHER" id="PTHR13622">
    <property type="entry name" value="THIAMIN PYROPHOSPHOKINASE"/>
    <property type="match status" value="1"/>
</dbReference>
<comment type="caution">
    <text evidence="9">The sequence shown here is derived from an EMBL/GenBank/DDBJ whole genome shotgun (WGS) entry which is preliminary data.</text>
</comment>
<keyword evidence="6 7" id="KW-0067">ATP-binding</keyword>
<evidence type="ECO:0000313" key="10">
    <source>
        <dbReference type="Proteomes" id="UP001152885"/>
    </source>
</evidence>
<keyword evidence="10" id="KW-1185">Reference proteome</keyword>
<dbReference type="EC" id="2.7.6.2" evidence="7"/>
<dbReference type="SMART" id="SM00983">
    <property type="entry name" value="TPK_B1_binding"/>
    <property type="match status" value="1"/>
</dbReference>
<dbReference type="EMBL" id="CANTUO010000005">
    <property type="protein sequence ID" value="CAI5759828.1"/>
    <property type="molecule type" value="Genomic_DNA"/>
</dbReference>
<dbReference type="GO" id="GO:0030975">
    <property type="term" value="F:thiamine binding"/>
    <property type="evidence" value="ECO:0007669"/>
    <property type="project" value="UniProtKB-UniRule"/>
</dbReference>
<dbReference type="CDD" id="cd07995">
    <property type="entry name" value="TPK"/>
    <property type="match status" value="1"/>
</dbReference>
<dbReference type="SUPFAM" id="SSF63862">
    <property type="entry name" value="Thiamin pyrophosphokinase, substrate-binding domain"/>
    <property type="match status" value="1"/>
</dbReference>
<dbReference type="GO" id="GO:0009229">
    <property type="term" value="P:thiamine diphosphate biosynthetic process"/>
    <property type="evidence" value="ECO:0007669"/>
    <property type="project" value="UniProtKB-UniRule"/>
</dbReference>
<evidence type="ECO:0000256" key="3">
    <source>
        <dbReference type="ARBA" id="ARBA00022679"/>
    </source>
</evidence>
<evidence type="ECO:0000256" key="1">
    <source>
        <dbReference type="ARBA" id="ARBA00005078"/>
    </source>
</evidence>
<dbReference type="GO" id="GO:0016301">
    <property type="term" value="F:kinase activity"/>
    <property type="evidence" value="ECO:0007669"/>
    <property type="project" value="UniProtKB-UniRule"/>
</dbReference>
<reference evidence="9" key="1">
    <citation type="submission" date="2022-12" db="EMBL/GenBank/DDBJ databases">
        <authorList>
            <person name="Brejova B."/>
        </authorList>
    </citation>
    <scope>NUCLEOTIDE SEQUENCE</scope>
</reference>
<organism evidence="9 10">
    <name type="scientific">Candida verbasci</name>
    <dbReference type="NCBI Taxonomy" id="1227364"/>
    <lineage>
        <taxon>Eukaryota</taxon>
        <taxon>Fungi</taxon>
        <taxon>Dikarya</taxon>
        <taxon>Ascomycota</taxon>
        <taxon>Saccharomycotina</taxon>
        <taxon>Pichiomycetes</taxon>
        <taxon>Debaryomycetaceae</taxon>
        <taxon>Candida/Lodderomyces clade</taxon>
        <taxon>Candida</taxon>
    </lineage>
</organism>
<dbReference type="Pfam" id="PF04263">
    <property type="entry name" value="TPK_catalytic"/>
    <property type="match status" value="1"/>
</dbReference>
<dbReference type="InterPro" id="IPR006282">
    <property type="entry name" value="Thi_PPkinase"/>
</dbReference>
<evidence type="ECO:0000256" key="5">
    <source>
        <dbReference type="ARBA" id="ARBA00022777"/>
    </source>
</evidence>
<keyword evidence="4 7" id="KW-0547">Nucleotide-binding</keyword>
<dbReference type="InterPro" id="IPR007373">
    <property type="entry name" value="Thiamin_PyroPKinase_B1-bd"/>
</dbReference>
<keyword evidence="3 7" id="KW-0808">Transferase</keyword>
<dbReference type="PIRSF" id="PIRSF031057">
    <property type="entry name" value="Thiamin_pyrophosphokinase"/>
    <property type="match status" value="1"/>
</dbReference>
<dbReference type="Proteomes" id="UP001152885">
    <property type="component" value="Unassembled WGS sequence"/>
</dbReference>
<proteinExistence type="inferred from homology"/>
<dbReference type="InterPro" id="IPR007371">
    <property type="entry name" value="TPK_catalytic"/>
</dbReference>
<dbReference type="GO" id="GO:0005524">
    <property type="term" value="F:ATP binding"/>
    <property type="evidence" value="ECO:0007669"/>
    <property type="project" value="UniProtKB-UniRule"/>
</dbReference>
<dbReference type="InterPro" id="IPR036371">
    <property type="entry name" value="TPK_B1-bd_sf"/>
</dbReference>
<dbReference type="InterPro" id="IPR016966">
    <property type="entry name" value="Thiamin_pyrophosphokinase_euk"/>
</dbReference>
<dbReference type="GO" id="GO:0006772">
    <property type="term" value="P:thiamine metabolic process"/>
    <property type="evidence" value="ECO:0007669"/>
    <property type="project" value="InterPro"/>
</dbReference>
<keyword evidence="5 7" id="KW-0418">Kinase</keyword>